<accession>Q5QQL6</accession>
<proteinExistence type="predicted"/>
<reference evidence="2" key="1">
    <citation type="journal article" date="2005" name="Microbiology (Mosc.)">
        <title>Molecular analysis of the anaerobic rumen fungus Orpinomyces - insights into an AT-rich genome.</title>
        <authorList>
            <person name="Nicholson M.J."/>
            <person name="Theodorou M.K."/>
            <person name="Brookman J.L."/>
        </authorList>
    </citation>
    <scope>NUCLEOTIDE SEQUENCE</scope>
    <source>
        <strain evidence="2">OUS1</strain>
    </source>
</reference>
<sequence length="94" mass="11031">EFRRLADKSDWNEFALMDAYIEGLLPRLQERVVSLFPPPANLRELMRVTNRIDHQMARFATISNNNSRNNHNPRNPRNNFRVFSTNNSSNSKNS</sequence>
<dbReference type="EMBL" id="AJ864644">
    <property type="protein sequence ID" value="CAI29574.1"/>
    <property type="molecule type" value="Genomic_DNA"/>
</dbReference>
<name>Q5QQL6_9FUNG</name>
<protein>
    <submittedName>
        <fullName evidence="2">Gag protein</fullName>
    </submittedName>
</protein>
<organism evidence="2">
    <name type="scientific">Orpinomyces sp. OUS1</name>
    <dbReference type="NCBI Taxonomy" id="301046"/>
    <lineage>
        <taxon>Eukaryota</taxon>
        <taxon>Fungi</taxon>
        <taxon>Fungi incertae sedis</taxon>
        <taxon>Chytridiomycota</taxon>
        <taxon>Chytridiomycota incertae sedis</taxon>
        <taxon>Neocallimastigomycetes</taxon>
        <taxon>Neocallimastigales</taxon>
        <taxon>Neocallimastigaceae</taxon>
        <taxon>Orpinomyces</taxon>
    </lineage>
</organism>
<evidence type="ECO:0000256" key="1">
    <source>
        <dbReference type="SAM" id="MobiDB-lite"/>
    </source>
</evidence>
<feature type="non-terminal residue" evidence="2">
    <location>
        <position position="94"/>
    </location>
</feature>
<gene>
    <name evidence="2" type="primary">gag</name>
</gene>
<feature type="compositionally biased region" description="Low complexity" evidence="1">
    <location>
        <begin position="63"/>
        <end position="94"/>
    </location>
</feature>
<evidence type="ECO:0000313" key="2">
    <source>
        <dbReference type="EMBL" id="CAI29574.1"/>
    </source>
</evidence>
<dbReference type="EMBL" id="AJ864643">
    <property type="protein sequence ID" value="CAI29573.1"/>
    <property type="molecule type" value="Genomic_DNA"/>
</dbReference>
<feature type="region of interest" description="Disordered" evidence="1">
    <location>
        <begin position="61"/>
        <end position="94"/>
    </location>
</feature>
<feature type="non-terminal residue" evidence="2">
    <location>
        <position position="1"/>
    </location>
</feature>
<dbReference type="AlphaFoldDB" id="Q5QQL6"/>
<reference evidence="2" key="2">
    <citation type="journal article" name="Microbiology (Mosc.)">
        <title>Molecular analysis of the anaerobic rumen fungus Orpinomyces - insights into an AT-rich genome.</title>
        <authorList>
            <person name="Nicholson M.J."/>
            <person name="Theodorou M.K."/>
            <person name="Brookman J.L."/>
        </authorList>
    </citation>
    <scope>NUCLEOTIDE SEQUENCE</scope>
    <source>
        <strain evidence="2">OUS1</strain>
    </source>
</reference>